<dbReference type="InterPro" id="IPR024119">
    <property type="entry name" value="TF_DEAF-1"/>
</dbReference>
<reference evidence="11 12" key="1">
    <citation type="submission" date="2024-01" db="EMBL/GenBank/DDBJ databases">
        <authorList>
            <person name="Alioto T."/>
            <person name="Alioto T."/>
            <person name="Gomez Garrido J."/>
        </authorList>
    </citation>
    <scope>NUCLEOTIDE SEQUENCE [LARGE SCALE GENOMIC DNA]</scope>
</reference>
<dbReference type="PANTHER" id="PTHR10237:SF1">
    <property type="entry name" value="DEFORMED EPIDERMAL AUTOREGULATORY FACTOR 1 HOMOLOG"/>
    <property type="match status" value="1"/>
</dbReference>
<dbReference type="Pfam" id="PF01753">
    <property type="entry name" value="zf-MYND"/>
    <property type="match status" value="1"/>
</dbReference>
<comment type="caution">
    <text evidence="11">The sequence shown here is derived from an EMBL/GenBank/DDBJ whole genome shotgun (WGS) entry which is preliminary data.</text>
</comment>
<keyword evidence="4" id="KW-0862">Zinc</keyword>
<evidence type="ECO:0000256" key="5">
    <source>
        <dbReference type="ARBA" id="ARBA00023015"/>
    </source>
</evidence>
<dbReference type="Proteomes" id="UP001314229">
    <property type="component" value="Unassembled WGS sequence"/>
</dbReference>
<keyword evidence="2" id="KW-0479">Metal-binding</keyword>
<keyword evidence="6" id="KW-0238">DNA-binding</keyword>
<dbReference type="SUPFAM" id="SSF144232">
    <property type="entry name" value="HIT/MYND zinc finger-like"/>
    <property type="match status" value="1"/>
</dbReference>
<keyword evidence="12" id="KW-1185">Reference proteome</keyword>
<dbReference type="PROSITE" id="PS50865">
    <property type="entry name" value="ZF_MYND_2"/>
    <property type="match status" value="1"/>
</dbReference>
<gene>
    <name evidence="11" type="ORF">FSCOSCO3_A037068</name>
</gene>
<proteinExistence type="predicted"/>
<evidence type="ECO:0000256" key="1">
    <source>
        <dbReference type="ARBA" id="ARBA00004123"/>
    </source>
</evidence>
<sequence length="150" mass="16011">MAVATAPSVGLVGGLEMSPVGGMGPVGGDGQKNTWLYLEELANTLMSNVQQLKALIDQAKHTEGGQGAKSDDSDSKRSSDITELIINQMCVNCGRVAMSECTGCHKVNYCSTFCQRKDWKDHQHTCCQSGGGVSVQEEEPITGLDMDKVK</sequence>
<keyword evidence="3 9" id="KW-0863">Zinc-finger</keyword>
<keyword evidence="7" id="KW-0804">Transcription</keyword>
<evidence type="ECO:0000256" key="6">
    <source>
        <dbReference type="ARBA" id="ARBA00023125"/>
    </source>
</evidence>
<evidence type="ECO:0000313" key="12">
    <source>
        <dbReference type="Proteomes" id="UP001314229"/>
    </source>
</evidence>
<dbReference type="GO" id="GO:0000981">
    <property type="term" value="F:DNA-binding transcription factor activity, RNA polymerase II-specific"/>
    <property type="evidence" value="ECO:0007669"/>
    <property type="project" value="TreeGrafter"/>
</dbReference>
<comment type="subcellular location">
    <subcellularLocation>
        <location evidence="1">Nucleus</location>
    </subcellularLocation>
</comment>
<dbReference type="EMBL" id="CAWUFR010001447">
    <property type="protein sequence ID" value="CAK6983762.1"/>
    <property type="molecule type" value="Genomic_DNA"/>
</dbReference>
<dbReference type="GO" id="GO:0008270">
    <property type="term" value="F:zinc ion binding"/>
    <property type="evidence" value="ECO:0007669"/>
    <property type="project" value="UniProtKB-KW"/>
</dbReference>
<evidence type="ECO:0000256" key="4">
    <source>
        <dbReference type="ARBA" id="ARBA00022833"/>
    </source>
</evidence>
<evidence type="ECO:0000256" key="3">
    <source>
        <dbReference type="ARBA" id="ARBA00022771"/>
    </source>
</evidence>
<keyword evidence="5" id="KW-0805">Transcription regulation</keyword>
<dbReference type="Gene3D" id="6.10.140.2220">
    <property type="match status" value="1"/>
</dbReference>
<evidence type="ECO:0000256" key="2">
    <source>
        <dbReference type="ARBA" id="ARBA00022723"/>
    </source>
</evidence>
<feature type="domain" description="MYND-type" evidence="10">
    <location>
        <begin position="90"/>
        <end position="126"/>
    </location>
</feature>
<dbReference type="FunFam" id="6.10.140.2220:FF:000008">
    <property type="entry name" value="Deformed epidermal autoregulatory factor 1"/>
    <property type="match status" value="1"/>
</dbReference>
<accession>A0AAV1QL86</accession>
<dbReference type="PANTHER" id="PTHR10237">
    <property type="entry name" value="DEFORMED EPIDERMAL AUTOREGULATORY FACTOR 1 HOMOLOG SUPPRESSIN"/>
    <property type="match status" value="1"/>
</dbReference>
<protein>
    <submittedName>
        <fullName evidence="11">Deformed epidermal autoregulatory factor 1 homolog</fullName>
    </submittedName>
</protein>
<dbReference type="AlphaFoldDB" id="A0AAV1QL86"/>
<dbReference type="GO" id="GO:0003677">
    <property type="term" value="F:DNA binding"/>
    <property type="evidence" value="ECO:0007669"/>
    <property type="project" value="UniProtKB-KW"/>
</dbReference>
<evidence type="ECO:0000256" key="9">
    <source>
        <dbReference type="PROSITE-ProRule" id="PRU00134"/>
    </source>
</evidence>
<name>A0AAV1QL86_SCOSC</name>
<keyword evidence="8" id="KW-0539">Nucleus</keyword>
<dbReference type="InterPro" id="IPR002893">
    <property type="entry name" value="Znf_MYND"/>
</dbReference>
<evidence type="ECO:0000256" key="8">
    <source>
        <dbReference type="ARBA" id="ARBA00023242"/>
    </source>
</evidence>
<evidence type="ECO:0000313" key="11">
    <source>
        <dbReference type="EMBL" id="CAK6983762.1"/>
    </source>
</evidence>
<evidence type="ECO:0000259" key="10">
    <source>
        <dbReference type="PROSITE" id="PS50865"/>
    </source>
</evidence>
<dbReference type="GO" id="GO:0005634">
    <property type="term" value="C:nucleus"/>
    <property type="evidence" value="ECO:0007669"/>
    <property type="project" value="UniProtKB-SubCell"/>
</dbReference>
<organism evidence="11 12">
    <name type="scientific">Scomber scombrus</name>
    <name type="common">Atlantic mackerel</name>
    <name type="synonym">Scomber vernalis</name>
    <dbReference type="NCBI Taxonomy" id="13677"/>
    <lineage>
        <taxon>Eukaryota</taxon>
        <taxon>Metazoa</taxon>
        <taxon>Chordata</taxon>
        <taxon>Craniata</taxon>
        <taxon>Vertebrata</taxon>
        <taxon>Euteleostomi</taxon>
        <taxon>Actinopterygii</taxon>
        <taxon>Neopterygii</taxon>
        <taxon>Teleostei</taxon>
        <taxon>Neoteleostei</taxon>
        <taxon>Acanthomorphata</taxon>
        <taxon>Pelagiaria</taxon>
        <taxon>Scombriformes</taxon>
        <taxon>Scombridae</taxon>
        <taxon>Scomber</taxon>
    </lineage>
</organism>
<evidence type="ECO:0000256" key="7">
    <source>
        <dbReference type="ARBA" id="ARBA00023163"/>
    </source>
</evidence>